<dbReference type="InterPro" id="IPR008258">
    <property type="entry name" value="Transglycosylase_SLT_dom_1"/>
</dbReference>
<evidence type="ECO:0000256" key="3">
    <source>
        <dbReference type="ARBA" id="ARBA00022729"/>
    </source>
</evidence>
<dbReference type="OrthoDB" id="9815002at2"/>
<accession>A0A2V1PB82</accession>
<evidence type="ECO:0000313" key="6">
    <source>
        <dbReference type="EMBL" id="PWG18487.1"/>
    </source>
</evidence>
<dbReference type="Gene3D" id="1.10.530.10">
    <property type="match status" value="1"/>
</dbReference>
<comment type="similarity">
    <text evidence="1">Belongs to the transglycosylase Slt family.</text>
</comment>
<dbReference type="InterPro" id="IPR008939">
    <property type="entry name" value="Lytic_TGlycosylase_superhlx_U"/>
</dbReference>
<dbReference type="AlphaFoldDB" id="A0A2V1PB82"/>
<dbReference type="RefSeq" id="WP_109385577.1">
    <property type="nucleotide sequence ID" value="NZ_QETF01000001.1"/>
</dbReference>
<sequence length="694" mass="76136">MKQFLAAVGFFLSLASGGAAQDPANVPAAEAAFAAAEQGDWQTAYALMAEEGDLGRDLITWMRLRAGDAIFAEYPAFLAARADWPGLDTAREVAEGLLDPSVPDTGVIAFFDGRTPETGQGALAYARAMIADGRGDAAQEMLVETWRSLGLEEEGFDALIGAYPDLLLPHHAARADMLLWRWRTEDAARLLPHLDEGHRALVRARIGYIDGADDLEERLDLVPARLRGDPGLAYDRFNWLAGRGDWTDAVALMRERSASAEALVHPWRWGSWRRILARWQMREGNPRVAYELASRHFLDDGASHADLEWLSGYLALTYLDDPALALRHFQTFDATVSTPISSGRAGYWLGRAHEALGDAEAAQAAFGRAADHQSTFYGLLASERIGRPLNPALAGGELFPDWQEADFLTDDRFRAAMTLLSGQERGLAVLFLADLAKELDRTAVGQLGGLLMELDEPFYAVLVAKTALRRDILVQDVHFPLHPMAQMDLPVDMALALAIARQESEFRTDAGSAVGALGLMQLMPGTAQDMADALDLPYSRARLVLDWPYNATLGAAYLDYLRREFGDSPTLIAVGYNAGPGRVRSWINERGDPRRGGLDVVDWIEHIPFRETRNYVMRVTEGIPVYRARLTGQTGPVAFRALLQGTMPVIRPRLRPESLGAAAADGAVDALPPVRRGVEDRSDIPVIRPPARPE</sequence>
<evidence type="ECO:0000256" key="1">
    <source>
        <dbReference type="ARBA" id="ARBA00007734"/>
    </source>
</evidence>
<dbReference type="PANTHER" id="PTHR37423:SF2">
    <property type="entry name" value="MEMBRANE-BOUND LYTIC MUREIN TRANSGLYCOSYLASE C"/>
    <property type="match status" value="1"/>
</dbReference>
<dbReference type="InterPro" id="IPR023346">
    <property type="entry name" value="Lysozyme-like_dom_sf"/>
</dbReference>
<proteinExistence type="inferred from homology"/>
<feature type="signal peptide" evidence="4">
    <location>
        <begin position="1"/>
        <end position="20"/>
    </location>
</feature>
<comment type="similarity">
    <text evidence="2">Belongs to the virb1 family.</text>
</comment>
<protein>
    <recommendedName>
        <fullName evidence="5">Transglycosylase SLT domain-containing protein</fullName>
    </recommendedName>
</protein>
<evidence type="ECO:0000256" key="4">
    <source>
        <dbReference type="SAM" id="SignalP"/>
    </source>
</evidence>
<dbReference type="SUPFAM" id="SSF53955">
    <property type="entry name" value="Lysozyme-like"/>
    <property type="match status" value="1"/>
</dbReference>
<dbReference type="Pfam" id="PF01464">
    <property type="entry name" value="SLT"/>
    <property type="match status" value="1"/>
</dbReference>
<dbReference type="CDD" id="cd13401">
    <property type="entry name" value="Slt70-like"/>
    <property type="match status" value="1"/>
</dbReference>
<feature type="chain" id="PRO_5016146851" description="Transglycosylase SLT domain-containing protein" evidence="4">
    <location>
        <begin position="21"/>
        <end position="694"/>
    </location>
</feature>
<comment type="caution">
    <text evidence="6">The sequence shown here is derived from an EMBL/GenBank/DDBJ whole genome shotgun (WGS) entry which is preliminary data.</text>
</comment>
<dbReference type="SUPFAM" id="SSF48435">
    <property type="entry name" value="Bacterial muramidases"/>
    <property type="match status" value="1"/>
</dbReference>
<dbReference type="Proteomes" id="UP000245293">
    <property type="component" value="Unassembled WGS sequence"/>
</dbReference>
<name>A0A2V1PB82_9RHOB</name>
<dbReference type="PANTHER" id="PTHR37423">
    <property type="entry name" value="SOLUBLE LYTIC MUREIN TRANSGLYCOSYLASE-RELATED"/>
    <property type="match status" value="1"/>
</dbReference>
<keyword evidence="7" id="KW-1185">Reference proteome</keyword>
<organism evidence="6 7">
    <name type="scientific">Salibaculum griseiflavum</name>
    <dbReference type="NCBI Taxonomy" id="1914409"/>
    <lineage>
        <taxon>Bacteria</taxon>
        <taxon>Pseudomonadati</taxon>
        <taxon>Pseudomonadota</taxon>
        <taxon>Alphaproteobacteria</taxon>
        <taxon>Rhodobacterales</taxon>
        <taxon>Roseobacteraceae</taxon>
        <taxon>Salibaculum</taxon>
    </lineage>
</organism>
<dbReference type="GO" id="GO:0004553">
    <property type="term" value="F:hydrolase activity, hydrolyzing O-glycosyl compounds"/>
    <property type="evidence" value="ECO:0007669"/>
    <property type="project" value="InterPro"/>
</dbReference>
<dbReference type="EMBL" id="QETF01000001">
    <property type="protein sequence ID" value="PWG18487.1"/>
    <property type="molecule type" value="Genomic_DNA"/>
</dbReference>
<dbReference type="GO" id="GO:0042597">
    <property type="term" value="C:periplasmic space"/>
    <property type="evidence" value="ECO:0007669"/>
    <property type="project" value="InterPro"/>
</dbReference>
<evidence type="ECO:0000313" key="7">
    <source>
        <dbReference type="Proteomes" id="UP000245293"/>
    </source>
</evidence>
<dbReference type="Gene3D" id="1.25.20.10">
    <property type="entry name" value="Bacterial muramidases"/>
    <property type="match status" value="1"/>
</dbReference>
<feature type="domain" description="Transglycosylase SLT" evidence="5">
    <location>
        <begin position="491"/>
        <end position="592"/>
    </location>
</feature>
<keyword evidence="3 4" id="KW-0732">Signal</keyword>
<evidence type="ECO:0000259" key="5">
    <source>
        <dbReference type="Pfam" id="PF01464"/>
    </source>
</evidence>
<reference evidence="7" key="1">
    <citation type="submission" date="2018-05" db="EMBL/GenBank/DDBJ databases">
        <authorList>
            <person name="Du Z."/>
            <person name="Wang X."/>
        </authorList>
    </citation>
    <scope>NUCLEOTIDE SEQUENCE [LARGE SCALE GENOMIC DNA]</scope>
    <source>
        <strain evidence="7">WDS4C29</strain>
    </source>
</reference>
<evidence type="ECO:0000256" key="2">
    <source>
        <dbReference type="ARBA" id="ARBA00009387"/>
    </source>
</evidence>
<gene>
    <name evidence="6" type="ORF">DFK10_00755</name>
</gene>